<keyword evidence="4" id="KW-1185">Reference proteome</keyword>
<dbReference type="EMBL" id="BAAASL010000006">
    <property type="protein sequence ID" value="GAA2713038.1"/>
    <property type="molecule type" value="Genomic_DNA"/>
</dbReference>
<protein>
    <submittedName>
        <fullName evidence="3">Uncharacterized protein</fullName>
    </submittedName>
</protein>
<feature type="transmembrane region" description="Helical" evidence="2">
    <location>
        <begin position="74"/>
        <end position="96"/>
    </location>
</feature>
<evidence type="ECO:0000313" key="3">
    <source>
        <dbReference type="EMBL" id="GAA2713038.1"/>
    </source>
</evidence>
<dbReference type="SUPFAM" id="SSF81995">
    <property type="entry name" value="beta-sandwich domain of Sec23/24"/>
    <property type="match status" value="1"/>
</dbReference>
<feature type="compositionally biased region" description="Low complexity" evidence="1">
    <location>
        <begin position="38"/>
        <end position="47"/>
    </location>
</feature>
<dbReference type="RefSeq" id="WP_344434327.1">
    <property type="nucleotide sequence ID" value="NZ_BAAASL010000006.1"/>
</dbReference>
<sequence>MSQPPQPGPYGVPPQQPPQQPNPYAQQPPMPQQPPQAPYAQQPGPYQNAGGYPPAYPSPYPPPVPDQRSGKGKAIGIAIGAVVLVGAIAGGGYVLLAGKQDGGKDDAKAAARSSASASPSPSASASSLAPGDDGKRYKLVTPDTVLDGAYKKDPSGSGGGFASVDQKSLLLLGVKDAQNVSAGYVTEGTAAERKGLKLTGLYGQVKDPEATVDSMFLSVSIASSKQKSDGTKTTLDGDPQKMTPAGLEPGAVLKCQKTQYSGGELGSRTFKMPLCIWADHSTVGTVFVADASALVPGGPEVTLQDAAERTAKLRKETRVEVTKQ</sequence>
<dbReference type="Proteomes" id="UP001500886">
    <property type="component" value="Unassembled WGS sequence"/>
</dbReference>
<feature type="compositionally biased region" description="Low complexity" evidence="1">
    <location>
        <begin position="110"/>
        <end position="131"/>
    </location>
</feature>
<name>A0ABN3TP05_9ACTN</name>
<organism evidence="3 4">
    <name type="scientific">Streptomyces luteosporeus</name>
    <dbReference type="NCBI Taxonomy" id="173856"/>
    <lineage>
        <taxon>Bacteria</taxon>
        <taxon>Bacillati</taxon>
        <taxon>Actinomycetota</taxon>
        <taxon>Actinomycetes</taxon>
        <taxon>Kitasatosporales</taxon>
        <taxon>Streptomycetaceae</taxon>
        <taxon>Streptomyces</taxon>
    </lineage>
</organism>
<feature type="compositionally biased region" description="Pro residues" evidence="1">
    <location>
        <begin position="54"/>
        <end position="65"/>
    </location>
</feature>
<evidence type="ECO:0000256" key="2">
    <source>
        <dbReference type="SAM" id="Phobius"/>
    </source>
</evidence>
<evidence type="ECO:0000313" key="4">
    <source>
        <dbReference type="Proteomes" id="UP001500886"/>
    </source>
</evidence>
<keyword evidence="2" id="KW-0472">Membrane</keyword>
<reference evidence="3 4" key="1">
    <citation type="journal article" date="2019" name="Int. J. Syst. Evol. Microbiol.">
        <title>The Global Catalogue of Microorganisms (GCM) 10K type strain sequencing project: providing services to taxonomists for standard genome sequencing and annotation.</title>
        <authorList>
            <consortium name="The Broad Institute Genomics Platform"/>
            <consortium name="The Broad Institute Genome Sequencing Center for Infectious Disease"/>
            <person name="Wu L."/>
            <person name="Ma J."/>
        </authorList>
    </citation>
    <scope>NUCLEOTIDE SEQUENCE [LARGE SCALE GENOMIC DNA]</scope>
    <source>
        <strain evidence="3 4">JCM 4542</strain>
    </source>
</reference>
<feature type="region of interest" description="Disordered" evidence="1">
    <location>
        <begin position="1"/>
        <end position="71"/>
    </location>
</feature>
<feature type="region of interest" description="Disordered" evidence="1">
    <location>
        <begin position="227"/>
        <end position="247"/>
    </location>
</feature>
<comment type="caution">
    <text evidence="3">The sequence shown here is derived from an EMBL/GenBank/DDBJ whole genome shotgun (WGS) entry which is preliminary data.</text>
</comment>
<evidence type="ECO:0000256" key="1">
    <source>
        <dbReference type="SAM" id="MobiDB-lite"/>
    </source>
</evidence>
<keyword evidence="2" id="KW-0812">Transmembrane</keyword>
<proteinExistence type="predicted"/>
<keyword evidence="2" id="KW-1133">Transmembrane helix</keyword>
<feature type="compositionally biased region" description="Pro residues" evidence="1">
    <location>
        <begin position="1"/>
        <end position="37"/>
    </location>
</feature>
<accession>A0ABN3TP05</accession>
<feature type="region of interest" description="Disordered" evidence="1">
    <location>
        <begin position="101"/>
        <end position="137"/>
    </location>
</feature>
<gene>
    <name evidence="3" type="ORF">GCM10010315_17880</name>
</gene>